<dbReference type="SUPFAM" id="SSF48179">
    <property type="entry name" value="6-phosphogluconate dehydrogenase C-terminal domain-like"/>
    <property type="match status" value="1"/>
</dbReference>
<reference evidence="6" key="1">
    <citation type="journal article" date="2019" name="Int. J. Syst. Evol. Microbiol.">
        <title>The Global Catalogue of Microorganisms (GCM) 10K type strain sequencing project: providing services to taxonomists for standard genome sequencing and annotation.</title>
        <authorList>
            <consortium name="The Broad Institute Genomics Platform"/>
            <consortium name="The Broad Institute Genome Sequencing Center for Infectious Disease"/>
            <person name="Wu L."/>
            <person name="Ma J."/>
        </authorList>
    </citation>
    <scope>NUCLEOTIDE SEQUENCE [LARGE SCALE GENOMIC DNA]</scope>
    <source>
        <strain evidence="6">JCM 16221</strain>
    </source>
</reference>
<dbReference type="PANTHER" id="PTHR43362:SF1">
    <property type="entry name" value="MANNITOL DEHYDROGENASE 2-RELATED"/>
    <property type="match status" value="1"/>
</dbReference>
<dbReference type="InterPro" id="IPR036291">
    <property type="entry name" value="NAD(P)-bd_dom_sf"/>
</dbReference>
<gene>
    <name evidence="5" type="ORF">GCM10009854_47450</name>
</gene>
<dbReference type="InterPro" id="IPR008927">
    <property type="entry name" value="6-PGluconate_DH-like_C_sf"/>
</dbReference>
<dbReference type="SUPFAM" id="SSF51735">
    <property type="entry name" value="NAD(P)-binding Rossmann-fold domains"/>
    <property type="match status" value="1"/>
</dbReference>
<evidence type="ECO:0000259" key="3">
    <source>
        <dbReference type="Pfam" id="PF01232"/>
    </source>
</evidence>
<dbReference type="Proteomes" id="UP001501218">
    <property type="component" value="Unassembled WGS sequence"/>
</dbReference>
<name>A0ABP5TYN8_9PSEU</name>
<dbReference type="InterPro" id="IPR050988">
    <property type="entry name" value="Mannitol_DH/Oxidoreductase"/>
</dbReference>
<dbReference type="Gene3D" id="1.10.1040.10">
    <property type="entry name" value="N-(1-d-carboxylethyl)-l-norvaline Dehydrogenase, domain 2"/>
    <property type="match status" value="1"/>
</dbReference>
<dbReference type="InterPro" id="IPR013118">
    <property type="entry name" value="Mannitol_DH_C"/>
</dbReference>
<dbReference type="InterPro" id="IPR000669">
    <property type="entry name" value="Mannitol_DH"/>
</dbReference>
<accession>A0ABP5TYN8</accession>
<evidence type="ECO:0000256" key="1">
    <source>
        <dbReference type="ARBA" id="ARBA00023002"/>
    </source>
</evidence>
<dbReference type="InterPro" id="IPR013131">
    <property type="entry name" value="Mannitol_DH_N"/>
</dbReference>
<dbReference type="Gene3D" id="3.40.50.720">
    <property type="entry name" value="NAD(P)-binding Rossmann-like Domain"/>
    <property type="match status" value="1"/>
</dbReference>
<dbReference type="PRINTS" id="PR00084">
    <property type="entry name" value="MTLDHDRGNASE"/>
</dbReference>
<proteinExistence type="predicted"/>
<feature type="domain" description="Mannitol dehydrogenase N-terminal" evidence="3">
    <location>
        <begin position="25"/>
        <end position="275"/>
    </location>
</feature>
<dbReference type="InterPro" id="IPR013328">
    <property type="entry name" value="6PGD_dom2"/>
</dbReference>
<dbReference type="Pfam" id="PF01232">
    <property type="entry name" value="Mannitol_dh"/>
    <property type="match status" value="1"/>
</dbReference>
<evidence type="ECO:0000259" key="4">
    <source>
        <dbReference type="Pfam" id="PF08125"/>
    </source>
</evidence>
<dbReference type="Pfam" id="PF08125">
    <property type="entry name" value="Mannitol_dh_C"/>
    <property type="match status" value="1"/>
</dbReference>
<evidence type="ECO:0000256" key="2">
    <source>
        <dbReference type="ARBA" id="ARBA00048615"/>
    </source>
</evidence>
<protein>
    <submittedName>
        <fullName evidence="5">Mannitol dehydrogenase family protein</fullName>
    </submittedName>
</protein>
<comment type="catalytic activity">
    <reaction evidence="2">
        <text>D-mannitol 1-phosphate + NAD(+) = beta-D-fructose 6-phosphate + NADH + H(+)</text>
        <dbReference type="Rhea" id="RHEA:19661"/>
        <dbReference type="ChEBI" id="CHEBI:15378"/>
        <dbReference type="ChEBI" id="CHEBI:57540"/>
        <dbReference type="ChEBI" id="CHEBI:57634"/>
        <dbReference type="ChEBI" id="CHEBI:57945"/>
        <dbReference type="ChEBI" id="CHEBI:61381"/>
        <dbReference type="EC" id="1.1.1.17"/>
    </reaction>
</comment>
<dbReference type="EMBL" id="BAAARA010000023">
    <property type="protein sequence ID" value="GAA2362314.1"/>
    <property type="molecule type" value="Genomic_DNA"/>
</dbReference>
<dbReference type="RefSeq" id="WP_344137300.1">
    <property type="nucleotide sequence ID" value="NZ_BAAARA010000023.1"/>
</dbReference>
<comment type="caution">
    <text evidence="5">The sequence shown here is derived from an EMBL/GenBank/DDBJ whole genome shotgun (WGS) entry which is preliminary data.</text>
</comment>
<organism evidence="5 6">
    <name type="scientific">Saccharopolyspora halophila</name>
    <dbReference type="NCBI Taxonomy" id="405551"/>
    <lineage>
        <taxon>Bacteria</taxon>
        <taxon>Bacillati</taxon>
        <taxon>Actinomycetota</taxon>
        <taxon>Actinomycetes</taxon>
        <taxon>Pseudonocardiales</taxon>
        <taxon>Pseudonocardiaceae</taxon>
        <taxon>Saccharopolyspora</taxon>
    </lineage>
</organism>
<dbReference type="PANTHER" id="PTHR43362">
    <property type="entry name" value="MANNITOL DEHYDROGENASE DSF1-RELATED"/>
    <property type="match status" value="1"/>
</dbReference>
<evidence type="ECO:0000313" key="6">
    <source>
        <dbReference type="Proteomes" id="UP001501218"/>
    </source>
</evidence>
<keyword evidence="6" id="KW-1185">Reference proteome</keyword>
<keyword evidence="1" id="KW-0560">Oxidoreductase</keyword>
<sequence>MHRRLSRSTVPESTLLSVAPPTATGIVHLGLGNFHRAHQAVYTATAAAGESHPWGILGVASRSATTARAMSEQDLLYSVVTISPDDERVSVPAVHTGALVAAYDPGAVIGAIGDAGTRIVTITVSENGYHYSAETGSLDLDSDAIRHDLANPAQPLTTIGHIAYGLALRADTHGAPVTVVSCDNLLANGRRTERLVREFIGALPDARRDRTLEWLDARATFPNSMVDRIVPASTDDHRAAAERRLGVHDAATVVAEPFSAWVLEDSFLAGRPAWERAGAVFTDDVEPYEMMKLRLLNGTHSLIAYLGALDGRATIPDAVAQPYIANAASAVLRLDYLPTVKVPDSVDIDSYTRDLFGRWSNTALGHRTSQVGSDGSVKLGQRVPAPALHHLAGGDLPHHLALTVAAYLCCVAPPPGFDPGPHARAMVDPAARQLGELSANTTSIPRFVRSIFESGRLFPRELAAHEPFVDRVAALADLIVRHGPAQACADADRATRN</sequence>
<feature type="domain" description="Mannitol dehydrogenase C-terminal" evidence="4">
    <location>
        <begin position="284"/>
        <end position="408"/>
    </location>
</feature>
<evidence type="ECO:0000313" key="5">
    <source>
        <dbReference type="EMBL" id="GAA2362314.1"/>
    </source>
</evidence>